<evidence type="ECO:0000313" key="5">
    <source>
        <dbReference type="Proteomes" id="UP001271769"/>
    </source>
</evidence>
<keyword evidence="1" id="KW-0324">Glycolysis</keyword>
<dbReference type="Proteomes" id="UP001271769">
    <property type="component" value="Unassembled WGS sequence"/>
</dbReference>
<accession>A0ABU5DXB8</accession>
<sequence>MILIRHGQSEFNAHHDLTGRDPGIPDPQLTELGRRQVEASALKLKGHAHPIRRVLASPYTRAIQTAEIVAGTLGVPIEIEHSVHEHAHYHCDIGTPRSRLKERWPTLAFDHIDETWWPNLNETRDQVEQRCQIFHRRAAALPDWQHVAVVSHWGFILQLTGHSAVNAELVPFDPTQERKARVRA</sequence>
<dbReference type="InterPro" id="IPR001345">
    <property type="entry name" value="PG/BPGM_mutase_AS"/>
</dbReference>
<evidence type="ECO:0000313" key="4">
    <source>
        <dbReference type="EMBL" id="MDY0871964.1"/>
    </source>
</evidence>
<dbReference type="SMART" id="SM00855">
    <property type="entry name" value="PGAM"/>
    <property type="match status" value="1"/>
</dbReference>
<evidence type="ECO:0000256" key="2">
    <source>
        <dbReference type="ARBA" id="ARBA00023235"/>
    </source>
</evidence>
<evidence type="ECO:0000256" key="3">
    <source>
        <dbReference type="SAM" id="MobiDB-lite"/>
    </source>
</evidence>
<dbReference type="GO" id="GO:0016787">
    <property type="term" value="F:hydrolase activity"/>
    <property type="evidence" value="ECO:0007669"/>
    <property type="project" value="UniProtKB-KW"/>
</dbReference>
<dbReference type="InterPro" id="IPR050275">
    <property type="entry name" value="PGM_Phosphatase"/>
</dbReference>
<dbReference type="EMBL" id="JAXCLX010000001">
    <property type="protein sequence ID" value="MDY0871964.1"/>
    <property type="molecule type" value="Genomic_DNA"/>
</dbReference>
<dbReference type="PANTHER" id="PTHR48100">
    <property type="entry name" value="BROAD-SPECIFICITY PHOSPHATASE YOR283W-RELATED"/>
    <property type="match status" value="1"/>
</dbReference>
<dbReference type="EC" id="3.1.3.-" evidence="4"/>
<dbReference type="RefSeq" id="WP_320500386.1">
    <property type="nucleotide sequence ID" value="NZ_JAXCLX010000001.1"/>
</dbReference>
<comment type="caution">
    <text evidence="4">The sequence shown here is derived from an EMBL/GenBank/DDBJ whole genome shotgun (WGS) entry which is preliminary data.</text>
</comment>
<protein>
    <submittedName>
        <fullName evidence="4">Histidine phosphatase family protein</fullName>
        <ecNumber evidence="4">3.1.3.-</ecNumber>
    </submittedName>
</protein>
<dbReference type="Gene3D" id="3.40.50.1240">
    <property type="entry name" value="Phosphoglycerate mutase-like"/>
    <property type="match status" value="1"/>
</dbReference>
<gene>
    <name evidence="4" type="ORF">SMD31_08520</name>
</gene>
<dbReference type="PROSITE" id="PS00175">
    <property type="entry name" value="PG_MUTASE"/>
    <property type="match status" value="1"/>
</dbReference>
<keyword evidence="5" id="KW-1185">Reference proteome</keyword>
<dbReference type="SUPFAM" id="SSF53254">
    <property type="entry name" value="Phosphoglycerate mutase-like"/>
    <property type="match status" value="1"/>
</dbReference>
<dbReference type="PANTHER" id="PTHR48100:SF1">
    <property type="entry name" value="HISTIDINE PHOSPHATASE FAMILY PROTEIN-RELATED"/>
    <property type="match status" value="1"/>
</dbReference>
<organism evidence="4 5">
    <name type="scientific">Dongia rigui</name>
    <dbReference type="NCBI Taxonomy" id="940149"/>
    <lineage>
        <taxon>Bacteria</taxon>
        <taxon>Pseudomonadati</taxon>
        <taxon>Pseudomonadota</taxon>
        <taxon>Alphaproteobacteria</taxon>
        <taxon>Rhodospirillales</taxon>
        <taxon>Dongiaceae</taxon>
        <taxon>Dongia</taxon>
    </lineage>
</organism>
<evidence type="ECO:0000256" key="1">
    <source>
        <dbReference type="ARBA" id="ARBA00023152"/>
    </source>
</evidence>
<name>A0ABU5DXB8_9PROT</name>
<dbReference type="CDD" id="cd07067">
    <property type="entry name" value="HP_PGM_like"/>
    <property type="match status" value="1"/>
</dbReference>
<keyword evidence="2" id="KW-0413">Isomerase</keyword>
<proteinExistence type="predicted"/>
<keyword evidence="4" id="KW-0378">Hydrolase</keyword>
<dbReference type="InterPro" id="IPR029033">
    <property type="entry name" value="His_PPase_superfam"/>
</dbReference>
<dbReference type="Pfam" id="PF00300">
    <property type="entry name" value="His_Phos_1"/>
    <property type="match status" value="1"/>
</dbReference>
<reference evidence="4 5" key="1">
    <citation type="journal article" date="2013" name="Antonie Van Leeuwenhoek">
        <title>Dongia rigui sp. nov., isolated from freshwater of a large wetland in Korea.</title>
        <authorList>
            <person name="Baik K.S."/>
            <person name="Hwang Y.M."/>
            <person name="Choi J.S."/>
            <person name="Kwon J."/>
            <person name="Seong C.N."/>
        </authorList>
    </citation>
    <scope>NUCLEOTIDE SEQUENCE [LARGE SCALE GENOMIC DNA]</scope>
    <source>
        <strain evidence="4 5">04SU4-P</strain>
    </source>
</reference>
<feature type="region of interest" description="Disordered" evidence="3">
    <location>
        <begin position="1"/>
        <end position="22"/>
    </location>
</feature>
<dbReference type="InterPro" id="IPR013078">
    <property type="entry name" value="His_Pase_superF_clade-1"/>
</dbReference>